<feature type="transmembrane region" description="Helical" evidence="1">
    <location>
        <begin position="609"/>
        <end position="630"/>
    </location>
</feature>
<evidence type="ECO:0000256" key="1">
    <source>
        <dbReference type="SAM" id="Phobius"/>
    </source>
</evidence>
<name>A0A844CAE0_9LACT</name>
<feature type="transmembrane region" description="Helical" evidence="1">
    <location>
        <begin position="567"/>
        <end position="589"/>
    </location>
</feature>
<protein>
    <recommendedName>
        <fullName evidence="4">DUF1430 domain-containing protein</fullName>
    </recommendedName>
</protein>
<feature type="transmembrane region" description="Helical" evidence="1">
    <location>
        <begin position="196"/>
        <end position="217"/>
    </location>
</feature>
<feature type="transmembrane region" description="Helical" evidence="1">
    <location>
        <begin position="264"/>
        <end position="284"/>
    </location>
</feature>
<feature type="transmembrane region" description="Helical" evidence="1">
    <location>
        <begin position="636"/>
        <end position="655"/>
    </location>
</feature>
<feature type="transmembrane region" description="Helical" evidence="1">
    <location>
        <begin position="7"/>
        <end position="26"/>
    </location>
</feature>
<evidence type="ECO:0000313" key="3">
    <source>
        <dbReference type="Proteomes" id="UP000440066"/>
    </source>
</evidence>
<accession>A0A844CAE0</accession>
<comment type="caution">
    <text evidence="2">The sequence shown here is derived from an EMBL/GenBank/DDBJ whole genome shotgun (WGS) entry which is preliminary data.</text>
</comment>
<reference evidence="2 3" key="1">
    <citation type="submission" date="2019-11" db="EMBL/GenBank/DDBJ databases">
        <title>Characterisation of Fundicoccus ignavus gen. nov. sp. nov., a novel genus of the family Aerococcaceae from bulk tank milk.</title>
        <authorList>
            <person name="Siebert A."/>
            <person name="Huptas C."/>
            <person name="Wenning M."/>
            <person name="Scherer S."/>
            <person name="Doll E.V."/>
        </authorList>
    </citation>
    <scope>NUCLEOTIDE SEQUENCE [LARGE SCALE GENOMIC DNA]</scope>
    <source>
        <strain evidence="2 3">DSM 109652</strain>
    </source>
</reference>
<keyword evidence="1" id="KW-1133">Transmembrane helix</keyword>
<evidence type="ECO:0000313" key="2">
    <source>
        <dbReference type="EMBL" id="MRJ47397.1"/>
    </source>
</evidence>
<feature type="transmembrane region" description="Helical" evidence="1">
    <location>
        <begin position="229"/>
        <end position="252"/>
    </location>
</feature>
<keyword evidence="1" id="KW-0812">Transmembrane</keyword>
<dbReference type="RefSeq" id="WP_153832476.1">
    <property type="nucleotide sequence ID" value="NZ_WJQT01000009.1"/>
</dbReference>
<dbReference type="EMBL" id="WJQT01000009">
    <property type="protein sequence ID" value="MRJ47397.1"/>
    <property type="molecule type" value="Genomic_DNA"/>
</dbReference>
<dbReference type="Proteomes" id="UP000440066">
    <property type="component" value="Unassembled WGS sequence"/>
</dbReference>
<evidence type="ECO:0008006" key="4">
    <source>
        <dbReference type="Google" id="ProtNLM"/>
    </source>
</evidence>
<keyword evidence="1" id="KW-0472">Membrane</keyword>
<organism evidence="2 3">
    <name type="scientific">Fundicoccus ignavus</name>
    <dbReference type="NCBI Taxonomy" id="2664442"/>
    <lineage>
        <taxon>Bacteria</taxon>
        <taxon>Bacillati</taxon>
        <taxon>Bacillota</taxon>
        <taxon>Bacilli</taxon>
        <taxon>Lactobacillales</taxon>
        <taxon>Aerococcaceae</taxon>
        <taxon>Fundicoccus</taxon>
    </lineage>
</organism>
<gene>
    <name evidence="2" type="ORF">GF867_07455</name>
</gene>
<sequence>MNILRNLIVFFTAGTLALILAVYFTGETLDDYLYKGSQELHYIYDTNDFNVNDYIDKINGTGEIISQYNYTSEDSLIIYTTKPEEFKEIPDTYLNITVKKFEYLVNSGVSTTLYTKGDNKKLISILNEYGDVFFTDINKGNIYKSSKGYMIIFLLSFGLFVYLLRLHVKTLSRQLLVQQLFGVEKWTLIKYYFRRILFLAILSLFGGSLGMFLSSFIGYSIKWSYTTNIFLTLFLLIGVIIFLYFSFVLFEYKNVKYKEKSRKKFYPIIHVSLLTISLFAYFVYIQDINQRIIYLTENSDYLETWNNTENIFKTNITNQLDRSNEIEELNYQKKAKKFYDLVSKKKETFIVDSYNFMYINDPSENKPLYVGSLVTEKNDQNYITSPSGNSITVDKNYLELNPIKTIESMNFSEESYEGTIYLIIPEKYIALENEIIKNYTYDLKWRLEDDGNSITPEFKVIHSKNNQEYFTYNSLTGDPSNGNKITDPIVVVLNENTTTNLFWGNIFVSDGGFFYKVNENEKFSAYEAISEELNLSGLSGILNFSISVYDERGMLINGIEMETVNNLLIILFLTCLIAYTLNHIIAVMFERNSKKIYIKYTFGYSYLDIFLDVAFTPVFIIFTVYLSVQILRYRTVNNFILLLMVILSIVEYYFLSKNFILEGRKSW</sequence>
<proteinExistence type="predicted"/>
<dbReference type="AlphaFoldDB" id="A0A844CAE0"/>
<feature type="transmembrane region" description="Helical" evidence="1">
    <location>
        <begin position="148"/>
        <end position="166"/>
    </location>
</feature>